<dbReference type="Pfam" id="PF12833">
    <property type="entry name" value="HTH_18"/>
    <property type="match status" value="1"/>
</dbReference>
<dbReference type="PANTHER" id="PTHR43280:SF2">
    <property type="entry name" value="HTH-TYPE TRANSCRIPTIONAL REGULATOR EXSA"/>
    <property type="match status" value="1"/>
</dbReference>
<evidence type="ECO:0000313" key="6">
    <source>
        <dbReference type="Proteomes" id="UP001597180"/>
    </source>
</evidence>
<comment type="caution">
    <text evidence="5">The sequence shown here is derived from an EMBL/GenBank/DDBJ whole genome shotgun (WGS) entry which is preliminary data.</text>
</comment>
<evidence type="ECO:0000256" key="3">
    <source>
        <dbReference type="ARBA" id="ARBA00023163"/>
    </source>
</evidence>
<dbReference type="PRINTS" id="PR00032">
    <property type="entry name" value="HTHARAC"/>
</dbReference>
<dbReference type="Gene3D" id="1.10.10.60">
    <property type="entry name" value="Homeodomain-like"/>
    <property type="match status" value="2"/>
</dbReference>
<dbReference type="PROSITE" id="PS01124">
    <property type="entry name" value="HTH_ARAC_FAMILY_2"/>
    <property type="match status" value="1"/>
</dbReference>
<reference evidence="6" key="1">
    <citation type="journal article" date="2019" name="Int. J. Syst. Evol. Microbiol.">
        <title>The Global Catalogue of Microorganisms (GCM) 10K type strain sequencing project: providing services to taxonomists for standard genome sequencing and annotation.</title>
        <authorList>
            <consortium name="The Broad Institute Genomics Platform"/>
            <consortium name="The Broad Institute Genome Sequencing Center for Infectious Disease"/>
            <person name="Wu L."/>
            <person name="Ma J."/>
        </authorList>
    </citation>
    <scope>NUCLEOTIDE SEQUENCE [LARGE SCALE GENOMIC DNA]</scope>
    <source>
        <strain evidence="6">CCUG 53270</strain>
    </source>
</reference>
<feature type="domain" description="HTH araC/xylS-type" evidence="4">
    <location>
        <begin position="307"/>
        <end position="405"/>
    </location>
</feature>
<gene>
    <name evidence="5" type="ORF">ACFQ4B_21075</name>
</gene>
<accession>A0ABW3USX8</accession>
<protein>
    <submittedName>
        <fullName evidence="5">Helix-turn-helix transcriptional regulator</fullName>
    </submittedName>
</protein>
<organism evidence="5 6">
    <name type="scientific">Paenibacillus vulneris</name>
    <dbReference type="NCBI Taxonomy" id="1133364"/>
    <lineage>
        <taxon>Bacteria</taxon>
        <taxon>Bacillati</taxon>
        <taxon>Bacillota</taxon>
        <taxon>Bacilli</taxon>
        <taxon>Bacillales</taxon>
        <taxon>Paenibacillaceae</taxon>
        <taxon>Paenibacillus</taxon>
    </lineage>
</organism>
<dbReference type="EMBL" id="JBHTLU010000031">
    <property type="protein sequence ID" value="MFD1222615.1"/>
    <property type="molecule type" value="Genomic_DNA"/>
</dbReference>
<keyword evidence="1" id="KW-0805">Transcription regulation</keyword>
<keyword evidence="3" id="KW-0804">Transcription</keyword>
<dbReference type="InterPro" id="IPR020449">
    <property type="entry name" value="Tscrpt_reg_AraC-type_HTH"/>
</dbReference>
<dbReference type="RefSeq" id="WP_345588292.1">
    <property type="nucleotide sequence ID" value="NZ_BAABJG010000015.1"/>
</dbReference>
<dbReference type="Proteomes" id="UP001597180">
    <property type="component" value="Unassembled WGS sequence"/>
</dbReference>
<evidence type="ECO:0000259" key="4">
    <source>
        <dbReference type="PROSITE" id="PS01124"/>
    </source>
</evidence>
<dbReference type="SUPFAM" id="SSF46689">
    <property type="entry name" value="Homeodomain-like"/>
    <property type="match status" value="2"/>
</dbReference>
<dbReference type="InterPro" id="IPR018060">
    <property type="entry name" value="HTH_AraC"/>
</dbReference>
<keyword evidence="2" id="KW-0238">DNA-binding</keyword>
<sequence>MSLQLNLTVATLTLFHSTDINTSVLNSNGSLYLAHERDPMPDFMRGMQQSLYPYLIAEASRSYGECCLFTDEMSLSYLAKHIQLPEQDPKTIVIGPFLEQVPGTNRHDHGFKLGAQQQIELEAYYRSLKLISSSRVQSIANVLDQVGSIRQTPLRIVNATNIENGSPRLSQAELLKRQSDDSFVELIELRYQIEKEMMRAVEKGDQSELKRITKQVNNLFDFSERFPNQPVRALKNAMVVLNTLLRIAAERGHVQPIFLHRISEKFSKQIERLDTIDSLSALWSTMAGEYCELVRRRSIAGYSPAVQKAAEHIATRFNQPLNMRELAALCEVHPAHLSRQFKKETGLTLTDFQQKRRMEEAKLLLKSEHVSVGWIAGYVGYEDSGYFTRIFKKLEGMSPSQYRTEK</sequence>
<proteinExistence type="predicted"/>
<evidence type="ECO:0000256" key="2">
    <source>
        <dbReference type="ARBA" id="ARBA00023125"/>
    </source>
</evidence>
<name>A0ABW3USX8_9BACL</name>
<dbReference type="SMART" id="SM00342">
    <property type="entry name" value="HTH_ARAC"/>
    <property type="match status" value="1"/>
</dbReference>
<evidence type="ECO:0000256" key="1">
    <source>
        <dbReference type="ARBA" id="ARBA00023015"/>
    </source>
</evidence>
<evidence type="ECO:0000313" key="5">
    <source>
        <dbReference type="EMBL" id="MFD1222615.1"/>
    </source>
</evidence>
<keyword evidence="6" id="KW-1185">Reference proteome</keyword>
<dbReference type="InterPro" id="IPR009057">
    <property type="entry name" value="Homeodomain-like_sf"/>
</dbReference>
<dbReference type="PANTHER" id="PTHR43280">
    <property type="entry name" value="ARAC-FAMILY TRANSCRIPTIONAL REGULATOR"/>
    <property type="match status" value="1"/>
</dbReference>